<evidence type="ECO:0000259" key="5">
    <source>
        <dbReference type="PROSITE" id="PS50931"/>
    </source>
</evidence>
<evidence type="ECO:0000256" key="3">
    <source>
        <dbReference type="ARBA" id="ARBA00023125"/>
    </source>
</evidence>
<dbReference type="PANTHER" id="PTHR30419">
    <property type="entry name" value="HTH-TYPE TRANSCRIPTIONAL REGULATOR YBHD"/>
    <property type="match status" value="1"/>
</dbReference>
<dbReference type="PANTHER" id="PTHR30419:SF8">
    <property type="entry name" value="NITROGEN ASSIMILATION TRANSCRIPTIONAL ACTIVATOR-RELATED"/>
    <property type="match status" value="1"/>
</dbReference>
<reference evidence="6 7" key="1">
    <citation type="submission" date="2018-03" db="EMBL/GenBank/DDBJ databases">
        <authorList>
            <person name="Keele B.F."/>
        </authorList>
    </citation>
    <scope>NUCLEOTIDE SEQUENCE [LARGE SCALE GENOMIC DNA]</scope>
    <source>
        <strain evidence="6 7">CECT 8811</strain>
    </source>
</reference>
<comment type="similarity">
    <text evidence="1">Belongs to the LysR transcriptional regulatory family.</text>
</comment>
<accession>A0A2R8ASE6</accession>
<dbReference type="InterPro" id="IPR000847">
    <property type="entry name" value="LysR_HTH_N"/>
</dbReference>
<keyword evidence="4" id="KW-0804">Transcription</keyword>
<dbReference type="GO" id="GO:0003700">
    <property type="term" value="F:DNA-binding transcription factor activity"/>
    <property type="evidence" value="ECO:0007669"/>
    <property type="project" value="InterPro"/>
</dbReference>
<dbReference type="EMBL" id="OMOI01000002">
    <property type="protein sequence ID" value="SPF78935.1"/>
    <property type="molecule type" value="Genomic_DNA"/>
</dbReference>
<keyword evidence="3" id="KW-0238">DNA-binding</keyword>
<sequence>MALKIEMLRGFATVARSGNLSDAAQTLGRTPSAVSMMLKQLETHLGEPLFETDRKSKLTALGTFVLEQAERELQQFDNTVKAIEGFAKATHGHVRIATVPSVAGTIIPQVFSRHINDYGNVDIELRDMDSSSILHELDRDRIDIGIATMGQQNVGLNSQHLLSDTFGVICAPTHALAQETGPVTWEALDNERLIANSLSAGISAEPSILLHEKALLSAHNLTSIMGMVHANIGVTILPEMAVRASNSAGLIFRPLAEPHAKREIHLLRRADSTLSPAARLLERHILEIAAEISQDTLMGMSS</sequence>
<organism evidence="6 7">
    <name type="scientific">Aliiroseovarius pelagivivens</name>
    <dbReference type="NCBI Taxonomy" id="1639690"/>
    <lineage>
        <taxon>Bacteria</taxon>
        <taxon>Pseudomonadati</taxon>
        <taxon>Pseudomonadota</taxon>
        <taxon>Alphaproteobacteria</taxon>
        <taxon>Rhodobacterales</taxon>
        <taxon>Paracoccaceae</taxon>
        <taxon>Aliiroseovarius</taxon>
    </lineage>
</organism>
<dbReference type="InterPro" id="IPR005119">
    <property type="entry name" value="LysR_subst-bd"/>
</dbReference>
<dbReference type="AlphaFoldDB" id="A0A2R8ASE6"/>
<evidence type="ECO:0000256" key="2">
    <source>
        <dbReference type="ARBA" id="ARBA00023015"/>
    </source>
</evidence>
<protein>
    <submittedName>
        <fullName evidence="6">HTH-type transcriptional regulator CynR</fullName>
    </submittedName>
</protein>
<dbReference type="InterPro" id="IPR050950">
    <property type="entry name" value="HTH-type_LysR_regulators"/>
</dbReference>
<dbReference type="InterPro" id="IPR036388">
    <property type="entry name" value="WH-like_DNA-bd_sf"/>
</dbReference>
<dbReference type="GO" id="GO:0005829">
    <property type="term" value="C:cytosol"/>
    <property type="evidence" value="ECO:0007669"/>
    <property type="project" value="TreeGrafter"/>
</dbReference>
<dbReference type="SUPFAM" id="SSF46785">
    <property type="entry name" value="Winged helix' DNA-binding domain"/>
    <property type="match status" value="1"/>
</dbReference>
<dbReference type="PROSITE" id="PS50931">
    <property type="entry name" value="HTH_LYSR"/>
    <property type="match status" value="1"/>
</dbReference>
<dbReference type="Gene3D" id="3.40.190.10">
    <property type="entry name" value="Periplasmic binding protein-like II"/>
    <property type="match status" value="2"/>
</dbReference>
<dbReference type="SUPFAM" id="SSF53850">
    <property type="entry name" value="Periplasmic binding protein-like II"/>
    <property type="match status" value="1"/>
</dbReference>
<keyword evidence="2" id="KW-0805">Transcription regulation</keyword>
<evidence type="ECO:0000313" key="7">
    <source>
        <dbReference type="Proteomes" id="UP000244911"/>
    </source>
</evidence>
<dbReference type="Pfam" id="PF03466">
    <property type="entry name" value="LysR_substrate"/>
    <property type="match status" value="1"/>
</dbReference>
<dbReference type="Gene3D" id="1.10.10.10">
    <property type="entry name" value="Winged helix-like DNA-binding domain superfamily/Winged helix DNA-binding domain"/>
    <property type="match status" value="1"/>
</dbReference>
<dbReference type="InterPro" id="IPR036390">
    <property type="entry name" value="WH_DNA-bd_sf"/>
</dbReference>
<dbReference type="GO" id="GO:0003677">
    <property type="term" value="F:DNA binding"/>
    <property type="evidence" value="ECO:0007669"/>
    <property type="project" value="UniProtKB-KW"/>
</dbReference>
<gene>
    <name evidence="6" type="primary">cynR_3</name>
    <name evidence="6" type="ORF">ALP8811_02869</name>
</gene>
<dbReference type="Proteomes" id="UP000244911">
    <property type="component" value="Unassembled WGS sequence"/>
</dbReference>
<evidence type="ECO:0000256" key="1">
    <source>
        <dbReference type="ARBA" id="ARBA00009437"/>
    </source>
</evidence>
<evidence type="ECO:0000313" key="6">
    <source>
        <dbReference type="EMBL" id="SPF78935.1"/>
    </source>
</evidence>
<dbReference type="RefSeq" id="WP_108857912.1">
    <property type="nucleotide sequence ID" value="NZ_OMOI01000002.1"/>
</dbReference>
<dbReference type="Pfam" id="PF00126">
    <property type="entry name" value="HTH_1"/>
    <property type="match status" value="1"/>
</dbReference>
<evidence type="ECO:0000256" key="4">
    <source>
        <dbReference type="ARBA" id="ARBA00023163"/>
    </source>
</evidence>
<name>A0A2R8ASE6_9RHOB</name>
<proteinExistence type="inferred from homology"/>
<dbReference type="OrthoDB" id="3252676at2"/>
<keyword evidence="7" id="KW-1185">Reference proteome</keyword>
<feature type="domain" description="HTH lysR-type" evidence="5">
    <location>
        <begin position="3"/>
        <end position="59"/>
    </location>
</feature>